<dbReference type="GO" id="GO:0006402">
    <property type="term" value="P:mRNA catabolic process"/>
    <property type="evidence" value="ECO:0007669"/>
    <property type="project" value="InterPro"/>
</dbReference>
<dbReference type="EMBL" id="BARU01024378">
    <property type="protein sequence ID" value="GAH48883.1"/>
    <property type="molecule type" value="Genomic_DNA"/>
</dbReference>
<sequence>MTNTFERSIAGRPFTIQTGELAQQANGAATVRYGDTIVLVTACAAHDPIAGMGFVPLTVDYEEKLYAAGKIPGSFFRREGRPTEGAIITCRFIDRCLRPLLSKEFNHEMQVITTVLSVDMENDPDICALIGASAALTISDIPFAGPVSAVHVGYIDNSLVLNPTLPQMENSLFDIVVASTKQSIVMVEAGAKEISENLVLEAVEFGHKANQELIILQEELQQACGKPKVEVETRKASPELSTRVSDSFGD</sequence>
<evidence type="ECO:0000256" key="1">
    <source>
        <dbReference type="ARBA" id="ARBA00012416"/>
    </source>
</evidence>
<dbReference type="InterPro" id="IPR036345">
    <property type="entry name" value="ExoRNase_PH_dom2_sf"/>
</dbReference>
<dbReference type="AlphaFoldDB" id="X1HUB1"/>
<dbReference type="FunFam" id="3.30.230.70:FF:000001">
    <property type="entry name" value="Polyribonucleotide nucleotidyltransferase"/>
    <property type="match status" value="1"/>
</dbReference>
<evidence type="ECO:0000259" key="7">
    <source>
        <dbReference type="Pfam" id="PF03725"/>
    </source>
</evidence>
<dbReference type="CDD" id="cd11363">
    <property type="entry name" value="RNase_PH_PNPase_1"/>
    <property type="match status" value="1"/>
</dbReference>
<evidence type="ECO:0000256" key="2">
    <source>
        <dbReference type="ARBA" id="ARBA00022679"/>
    </source>
</evidence>
<dbReference type="InterPro" id="IPR015847">
    <property type="entry name" value="ExoRNase_PH_dom2"/>
</dbReference>
<reference evidence="8" key="1">
    <citation type="journal article" date="2014" name="Front. Microbiol.">
        <title>High frequency of phylogenetically diverse reductive dehalogenase-homologous genes in deep subseafloor sedimentary metagenomes.</title>
        <authorList>
            <person name="Kawai M."/>
            <person name="Futagami T."/>
            <person name="Toyoda A."/>
            <person name="Takaki Y."/>
            <person name="Nishi S."/>
            <person name="Hori S."/>
            <person name="Arai W."/>
            <person name="Tsubouchi T."/>
            <person name="Morono Y."/>
            <person name="Uchiyama I."/>
            <person name="Ito T."/>
            <person name="Fujiyama A."/>
            <person name="Inagaki F."/>
            <person name="Takami H."/>
        </authorList>
    </citation>
    <scope>NUCLEOTIDE SEQUENCE</scope>
    <source>
        <strain evidence="8">Expedition CK06-06</strain>
    </source>
</reference>
<evidence type="ECO:0000256" key="5">
    <source>
        <dbReference type="SAM" id="MobiDB-lite"/>
    </source>
</evidence>
<accession>X1HUB1</accession>
<evidence type="ECO:0000256" key="4">
    <source>
        <dbReference type="ARBA" id="ARBA00022884"/>
    </source>
</evidence>
<dbReference type="EC" id="2.7.7.8" evidence="1"/>
<protein>
    <recommendedName>
        <fullName evidence="1">polyribonucleotide nucleotidyltransferase</fullName>
        <ecNumber evidence="1">2.7.7.8</ecNumber>
    </recommendedName>
</protein>
<dbReference type="Gene3D" id="3.30.230.70">
    <property type="entry name" value="GHMP Kinase, N-terminal domain"/>
    <property type="match status" value="1"/>
</dbReference>
<keyword evidence="3" id="KW-0548">Nucleotidyltransferase</keyword>
<organism evidence="8">
    <name type="scientific">marine sediment metagenome</name>
    <dbReference type="NCBI Taxonomy" id="412755"/>
    <lineage>
        <taxon>unclassified sequences</taxon>
        <taxon>metagenomes</taxon>
        <taxon>ecological metagenomes</taxon>
    </lineage>
</organism>
<evidence type="ECO:0000256" key="3">
    <source>
        <dbReference type="ARBA" id="ARBA00022695"/>
    </source>
</evidence>
<dbReference type="GO" id="GO:0000175">
    <property type="term" value="F:3'-5'-RNA exonuclease activity"/>
    <property type="evidence" value="ECO:0007669"/>
    <property type="project" value="TreeGrafter"/>
</dbReference>
<dbReference type="GO" id="GO:0003723">
    <property type="term" value="F:RNA binding"/>
    <property type="evidence" value="ECO:0007669"/>
    <property type="project" value="UniProtKB-KW"/>
</dbReference>
<dbReference type="InterPro" id="IPR012162">
    <property type="entry name" value="PNPase"/>
</dbReference>
<feature type="region of interest" description="Disordered" evidence="5">
    <location>
        <begin position="231"/>
        <end position="250"/>
    </location>
</feature>
<dbReference type="InterPro" id="IPR001247">
    <property type="entry name" value="ExoRNase_PH_dom1"/>
</dbReference>
<dbReference type="SUPFAM" id="SSF55666">
    <property type="entry name" value="Ribonuclease PH domain 2-like"/>
    <property type="match status" value="1"/>
</dbReference>
<feature type="domain" description="Exoribonuclease phosphorolytic" evidence="6">
    <location>
        <begin position="11"/>
        <end position="142"/>
    </location>
</feature>
<dbReference type="InterPro" id="IPR020568">
    <property type="entry name" value="Ribosomal_Su5_D2-typ_SF"/>
</dbReference>
<evidence type="ECO:0000313" key="8">
    <source>
        <dbReference type="EMBL" id="GAH48883.1"/>
    </source>
</evidence>
<keyword evidence="2" id="KW-0808">Transferase</keyword>
<evidence type="ECO:0000259" key="6">
    <source>
        <dbReference type="Pfam" id="PF01138"/>
    </source>
</evidence>
<dbReference type="PANTHER" id="PTHR11252">
    <property type="entry name" value="POLYRIBONUCLEOTIDE NUCLEOTIDYLTRANSFERASE"/>
    <property type="match status" value="1"/>
</dbReference>
<feature type="domain" description="Exoribonuclease phosphorolytic" evidence="7">
    <location>
        <begin position="145"/>
        <end position="209"/>
    </location>
</feature>
<dbReference type="InterPro" id="IPR027408">
    <property type="entry name" value="PNPase/RNase_PH_dom_sf"/>
</dbReference>
<dbReference type="Pfam" id="PF01138">
    <property type="entry name" value="RNase_PH"/>
    <property type="match status" value="1"/>
</dbReference>
<name>X1HUB1_9ZZZZ</name>
<dbReference type="PANTHER" id="PTHR11252:SF0">
    <property type="entry name" value="POLYRIBONUCLEOTIDE NUCLEOTIDYLTRANSFERASE 1, MITOCHONDRIAL"/>
    <property type="match status" value="1"/>
</dbReference>
<dbReference type="SUPFAM" id="SSF54211">
    <property type="entry name" value="Ribosomal protein S5 domain 2-like"/>
    <property type="match status" value="1"/>
</dbReference>
<dbReference type="Pfam" id="PF03725">
    <property type="entry name" value="RNase_PH_C"/>
    <property type="match status" value="1"/>
</dbReference>
<feature type="non-terminal residue" evidence="8">
    <location>
        <position position="250"/>
    </location>
</feature>
<proteinExistence type="predicted"/>
<feature type="compositionally biased region" description="Polar residues" evidence="5">
    <location>
        <begin position="239"/>
        <end position="250"/>
    </location>
</feature>
<gene>
    <name evidence="8" type="ORF">S03H2_39431</name>
</gene>
<dbReference type="GO" id="GO:0005829">
    <property type="term" value="C:cytosol"/>
    <property type="evidence" value="ECO:0007669"/>
    <property type="project" value="TreeGrafter"/>
</dbReference>
<keyword evidence="4" id="KW-0694">RNA-binding</keyword>
<dbReference type="GO" id="GO:0004654">
    <property type="term" value="F:polyribonucleotide nucleotidyltransferase activity"/>
    <property type="evidence" value="ECO:0007669"/>
    <property type="project" value="UniProtKB-EC"/>
</dbReference>
<comment type="caution">
    <text evidence="8">The sequence shown here is derived from an EMBL/GenBank/DDBJ whole genome shotgun (WGS) entry which is preliminary data.</text>
</comment>